<evidence type="ECO:0000313" key="3">
    <source>
        <dbReference type="Proteomes" id="UP000070449"/>
    </source>
</evidence>
<gene>
    <name evidence="2" type="primary">hemY</name>
    <name evidence="2" type="ORF">UZ20_WS6002000952</name>
</gene>
<sequence length="438" mass="49726">MANIGIIGGGYSGLTAAYHLAKNGHQVEILEKGSEVGGLAGGFKIAGTSLEKTYHHLFKTDTDIIALAQELGIADKLKWHKSSIEIFYNHRLYPFSTPLDLLRFSPLGLISRLRLAFVILLLRTRTNFAGLIRISAYDWMLKYAGQEAMKVIWQPLLLGKFSRYYKKISMAWLWARLHTRAKSRKPGESFERLGYFTGGFSTFTNSLVEKIEALGSKISINTEVQEIISSKDSVQVKTSIGEKKYDRLIVTAPSGIFAKMIANQPQAKSDYLKLLNSIDYLSAVVLVFSSNQNIGKSYWYNINDTSMPFLVFINHTNLIDKQEYNGKYIYYIGAYLPLDDSLLKKSDDEIINLWLTSLQKVFSEFKHEEIIEKHLFRFAYAQHIVTTNYQELIPDYKTPLVNVYLANFSQIFPEDRGTNYAVREGKKIADLVAGSQVL</sequence>
<name>A0A136KGJ6_9BACT</name>
<feature type="domain" description="Amine oxidase" evidence="1">
    <location>
        <begin position="12"/>
        <end position="409"/>
    </location>
</feature>
<dbReference type="Pfam" id="PF01593">
    <property type="entry name" value="Amino_oxidase"/>
    <property type="match status" value="1"/>
</dbReference>
<dbReference type="SUPFAM" id="SSF51905">
    <property type="entry name" value="FAD/NAD(P)-binding domain"/>
    <property type="match status" value="1"/>
</dbReference>
<dbReference type="InterPro" id="IPR002937">
    <property type="entry name" value="Amino_oxidase"/>
</dbReference>
<proteinExistence type="predicted"/>
<dbReference type="Gene3D" id="3.50.50.60">
    <property type="entry name" value="FAD/NAD(P)-binding domain"/>
    <property type="match status" value="1"/>
</dbReference>
<dbReference type="NCBIfam" id="NF005560">
    <property type="entry name" value="PRK07233.1"/>
    <property type="match status" value="1"/>
</dbReference>
<dbReference type="GO" id="GO:0004729">
    <property type="term" value="F:oxygen-dependent protoporphyrinogen oxidase activity"/>
    <property type="evidence" value="ECO:0007669"/>
    <property type="project" value="UniProtKB-EC"/>
</dbReference>
<dbReference type="AlphaFoldDB" id="A0A136KGJ6"/>
<dbReference type="Proteomes" id="UP000070449">
    <property type="component" value="Unassembled WGS sequence"/>
</dbReference>
<evidence type="ECO:0000259" key="1">
    <source>
        <dbReference type="Pfam" id="PF01593"/>
    </source>
</evidence>
<dbReference type="STRING" id="1617427.UZ20_WS6002000952"/>
<dbReference type="PRINTS" id="PR00419">
    <property type="entry name" value="ADXRDTASE"/>
</dbReference>
<dbReference type="EC" id="1.3.3.4" evidence="2"/>
<comment type="caution">
    <text evidence="2">The sequence shown here is derived from an EMBL/GenBank/DDBJ whole genome shotgun (WGS) entry which is preliminary data.</text>
</comment>
<evidence type="ECO:0000313" key="2">
    <source>
        <dbReference type="EMBL" id="KXK08423.1"/>
    </source>
</evidence>
<organism evidence="2 3">
    <name type="scientific">candidate division WS6 bacterium OLB21</name>
    <dbReference type="NCBI Taxonomy" id="1617427"/>
    <lineage>
        <taxon>Bacteria</taxon>
        <taxon>Candidatus Dojkabacteria</taxon>
    </lineage>
</organism>
<dbReference type="PANTHER" id="PTHR42923">
    <property type="entry name" value="PROTOPORPHYRINOGEN OXIDASE"/>
    <property type="match status" value="1"/>
</dbReference>
<dbReference type="EMBL" id="JYPD01000025">
    <property type="protein sequence ID" value="KXK08423.1"/>
    <property type="molecule type" value="Genomic_DNA"/>
</dbReference>
<reference evidence="2 3" key="1">
    <citation type="submission" date="2015-02" db="EMBL/GenBank/DDBJ databases">
        <title>Improved understanding of the partial-nitritation anammox process through 23 genomes representing the majority of the microbial community.</title>
        <authorList>
            <person name="Speth D.R."/>
            <person name="In T Zandt M."/>
            <person name="Guerrero Cruz S."/>
            <person name="Jetten M.S."/>
            <person name="Dutilh B.E."/>
        </authorList>
    </citation>
    <scope>NUCLEOTIDE SEQUENCE [LARGE SCALE GENOMIC DNA]</scope>
    <source>
        <strain evidence="2">OLB21</strain>
    </source>
</reference>
<accession>A0A136KGJ6</accession>
<protein>
    <submittedName>
        <fullName evidence="2">Protoporphyrinogen oxidase</fullName>
        <ecNumber evidence="2">1.3.3.4</ecNumber>
    </submittedName>
</protein>
<dbReference type="InterPro" id="IPR050464">
    <property type="entry name" value="Zeta_carotene_desat/Oxidored"/>
</dbReference>
<dbReference type="InterPro" id="IPR036188">
    <property type="entry name" value="FAD/NAD-bd_sf"/>
</dbReference>
<keyword evidence="2" id="KW-0560">Oxidoreductase</keyword>
<dbReference type="PANTHER" id="PTHR42923:SF46">
    <property type="entry name" value="AMINE OXIDASE"/>
    <property type="match status" value="1"/>
</dbReference>
<dbReference type="PATRIC" id="fig|1617427.3.peg.992"/>